<proteinExistence type="predicted"/>
<accession>X8JBT0</accession>
<organism evidence="2 3">
    <name type="scientific">Rhizoctonia solani AG-3 Rhs1AP</name>
    <dbReference type="NCBI Taxonomy" id="1086054"/>
    <lineage>
        <taxon>Eukaryota</taxon>
        <taxon>Fungi</taxon>
        <taxon>Dikarya</taxon>
        <taxon>Basidiomycota</taxon>
        <taxon>Agaricomycotina</taxon>
        <taxon>Agaricomycetes</taxon>
        <taxon>Cantharellales</taxon>
        <taxon>Ceratobasidiaceae</taxon>
        <taxon>Rhizoctonia</taxon>
    </lineage>
</organism>
<feature type="non-terminal residue" evidence="2">
    <location>
        <position position="147"/>
    </location>
</feature>
<sequence>MTVRVPNDRWMRIFVVVSNEPSEFIRVSPFGIVTSGWFGDCEMFGGGNPCVAGVQKRKDKAREEDSQRQAGPLQDTARDIHANFLNPLLNRCREIIDETEELRWACHFFLGYEMRGMKNRQDSMHPPPEGPLVDHGKCSLTLWSLPA</sequence>
<dbReference type="Proteomes" id="UP000030108">
    <property type="component" value="Unassembled WGS sequence"/>
</dbReference>
<dbReference type="AlphaFoldDB" id="X8JBT0"/>
<dbReference type="EMBL" id="JATN01000319">
    <property type="protein sequence ID" value="EUC60388.1"/>
    <property type="molecule type" value="Genomic_DNA"/>
</dbReference>
<evidence type="ECO:0000313" key="3">
    <source>
        <dbReference type="Proteomes" id="UP000030108"/>
    </source>
</evidence>
<dbReference type="OrthoDB" id="3261690at2759"/>
<protein>
    <submittedName>
        <fullName evidence="2">Uncharacterized protein</fullName>
    </submittedName>
</protein>
<reference evidence="3" key="1">
    <citation type="journal article" date="2014" name="Genome Announc.">
        <title>Draft genome sequence of the plant-pathogenic soil fungus Rhizoctonia solani anastomosis group 3 strain Rhs1AP.</title>
        <authorList>
            <person name="Cubeta M.A."/>
            <person name="Thomas E."/>
            <person name="Dean R.A."/>
            <person name="Jabaji S."/>
            <person name="Neate S.M."/>
            <person name="Tavantzis S."/>
            <person name="Toda T."/>
            <person name="Vilgalys R."/>
            <person name="Bharathan N."/>
            <person name="Fedorova-Abrams N."/>
            <person name="Pakala S.B."/>
            <person name="Pakala S.M."/>
            <person name="Zafar N."/>
            <person name="Joardar V."/>
            <person name="Losada L."/>
            <person name="Nierman W.C."/>
        </authorList>
    </citation>
    <scope>NUCLEOTIDE SEQUENCE [LARGE SCALE GENOMIC DNA]</scope>
    <source>
        <strain evidence="3">AG-3</strain>
    </source>
</reference>
<comment type="caution">
    <text evidence="2">The sequence shown here is derived from an EMBL/GenBank/DDBJ whole genome shotgun (WGS) entry which is preliminary data.</text>
</comment>
<feature type="region of interest" description="Disordered" evidence="1">
    <location>
        <begin position="55"/>
        <end position="75"/>
    </location>
</feature>
<name>X8JBT0_9AGAM</name>
<gene>
    <name evidence="2" type="ORF">RSOL_339330</name>
</gene>
<evidence type="ECO:0000313" key="2">
    <source>
        <dbReference type="EMBL" id="EUC60388.1"/>
    </source>
</evidence>
<evidence type="ECO:0000256" key="1">
    <source>
        <dbReference type="SAM" id="MobiDB-lite"/>
    </source>
</evidence>